<accession>A0AAE6T8M7</accession>
<reference evidence="1" key="1">
    <citation type="submission" date="2018-05" db="EMBL/GenBank/DDBJ databases">
        <title>Complete genome sequnece of Akkermansia muciniphila EB-AMDK-40.</title>
        <authorList>
            <person name="Nam Y.-D."/>
            <person name="Chung W.-H."/>
            <person name="Park Y.S."/>
            <person name="Kang J."/>
        </authorList>
    </citation>
    <scope>NUCLEOTIDE SEQUENCE</scope>
    <source>
        <strain evidence="1">EB-AMDK-40</strain>
    </source>
</reference>
<protein>
    <submittedName>
        <fullName evidence="1">Uncharacterized protein</fullName>
    </submittedName>
</protein>
<dbReference type="Proteomes" id="UP000642553">
    <property type="component" value="Chromosome"/>
</dbReference>
<dbReference type="AlphaFoldDB" id="A0AAE6T8M7"/>
<dbReference type="EMBL" id="CP029701">
    <property type="protein sequence ID" value="QHV61999.1"/>
    <property type="molecule type" value="Genomic_DNA"/>
</dbReference>
<proteinExistence type="predicted"/>
<dbReference type="RefSeq" id="WP_205575880.1">
    <property type="nucleotide sequence ID" value="NZ_CP029701.1"/>
</dbReference>
<gene>
    <name evidence="1" type="ORF">DMI76_00785</name>
</gene>
<evidence type="ECO:0000313" key="1">
    <source>
        <dbReference type="EMBL" id="QHV61999.1"/>
    </source>
</evidence>
<evidence type="ECO:0000313" key="2">
    <source>
        <dbReference type="Proteomes" id="UP000642553"/>
    </source>
</evidence>
<name>A0AAE6T8M7_9BACT</name>
<sequence>MADKKRFVDNLIGGMIIRIAIFGAEVTAGNRVGEGARPDIPTPEKPGPWLTLGKIKTATSERTKKTTPVEGMIDEGFYEVRDMSAAQQSKLKFTTQEVTPEAVGLAFGVSGEIVDGQEMAPFSSSGNIRCWVYAELRNAGNEGEVLADMCVMGDLSLTNNPNFSSDPVTCEFELSIKRSPLATFTSRALAEATE</sequence>
<organism evidence="1 2">
    <name type="scientific">Akkermansia massiliensis</name>
    <dbReference type="NCBI Taxonomy" id="2927224"/>
    <lineage>
        <taxon>Bacteria</taxon>
        <taxon>Pseudomonadati</taxon>
        <taxon>Verrucomicrobiota</taxon>
        <taxon>Verrucomicrobiia</taxon>
        <taxon>Verrucomicrobiales</taxon>
        <taxon>Akkermansiaceae</taxon>
        <taxon>Akkermansia</taxon>
    </lineage>
</organism>